<evidence type="ECO:0000313" key="1">
    <source>
        <dbReference type="EMBL" id="SDC29420.1"/>
    </source>
</evidence>
<dbReference type="EMBL" id="FMYM01000007">
    <property type="protein sequence ID" value="SDC29420.1"/>
    <property type="molecule type" value="Genomic_DNA"/>
</dbReference>
<proteinExistence type="predicted"/>
<name>A0A1G6KEH7_9BACI</name>
<evidence type="ECO:0000313" key="2">
    <source>
        <dbReference type="Proteomes" id="UP000242662"/>
    </source>
</evidence>
<dbReference type="AlphaFoldDB" id="A0A1G6KEH7"/>
<sequence length="43" mass="4428">MVHTEGFVTPGGPLVGNGPVALLELYAPGVTSVLKLVPDGRIR</sequence>
<accession>A0A1G6KEH7</accession>
<protein>
    <submittedName>
        <fullName evidence="1">Uncharacterized protein</fullName>
    </submittedName>
</protein>
<gene>
    <name evidence="1" type="ORF">SAMN05421737_1073</name>
</gene>
<reference evidence="2" key="1">
    <citation type="submission" date="2016-09" db="EMBL/GenBank/DDBJ databases">
        <authorList>
            <person name="Varghese N."/>
            <person name="Submissions S."/>
        </authorList>
    </citation>
    <scope>NUCLEOTIDE SEQUENCE [LARGE SCALE GENOMIC DNA]</scope>
    <source>
        <strain evidence="2">25nlg</strain>
    </source>
</reference>
<organism evidence="1 2">
    <name type="scientific">Shouchella lonarensis</name>
    <dbReference type="NCBI Taxonomy" id="1464122"/>
    <lineage>
        <taxon>Bacteria</taxon>
        <taxon>Bacillati</taxon>
        <taxon>Bacillota</taxon>
        <taxon>Bacilli</taxon>
        <taxon>Bacillales</taxon>
        <taxon>Bacillaceae</taxon>
        <taxon>Shouchella</taxon>
    </lineage>
</organism>
<keyword evidence="2" id="KW-1185">Reference proteome</keyword>
<dbReference type="Proteomes" id="UP000242662">
    <property type="component" value="Unassembled WGS sequence"/>
</dbReference>